<proteinExistence type="predicted"/>
<protein>
    <submittedName>
        <fullName evidence="2">DNA ligase 4</fullName>
    </submittedName>
</protein>
<dbReference type="AlphaFoldDB" id="A0A2Z7B897"/>
<dbReference type="OrthoDB" id="151490at2759"/>
<feature type="region of interest" description="Disordered" evidence="1">
    <location>
        <begin position="70"/>
        <end position="142"/>
    </location>
</feature>
<feature type="compositionally biased region" description="Basic and acidic residues" evidence="1">
    <location>
        <begin position="281"/>
        <end position="300"/>
    </location>
</feature>
<accession>A0A2Z7B897</accession>
<dbReference type="Proteomes" id="UP000250235">
    <property type="component" value="Unassembled WGS sequence"/>
</dbReference>
<keyword evidence="3" id="KW-1185">Reference proteome</keyword>
<reference evidence="2 3" key="1">
    <citation type="journal article" date="2015" name="Proc. Natl. Acad. Sci. U.S.A.">
        <title>The resurrection genome of Boea hygrometrica: A blueprint for survival of dehydration.</title>
        <authorList>
            <person name="Xiao L."/>
            <person name="Yang G."/>
            <person name="Zhang L."/>
            <person name="Yang X."/>
            <person name="Zhao S."/>
            <person name="Ji Z."/>
            <person name="Zhou Q."/>
            <person name="Hu M."/>
            <person name="Wang Y."/>
            <person name="Chen M."/>
            <person name="Xu Y."/>
            <person name="Jin H."/>
            <person name="Xiao X."/>
            <person name="Hu G."/>
            <person name="Bao F."/>
            <person name="Hu Y."/>
            <person name="Wan P."/>
            <person name="Li L."/>
            <person name="Deng X."/>
            <person name="Kuang T."/>
            <person name="Xiang C."/>
            <person name="Zhu J.K."/>
            <person name="Oliver M.J."/>
            <person name="He Y."/>
        </authorList>
    </citation>
    <scope>NUCLEOTIDE SEQUENCE [LARGE SCALE GENOMIC DNA]</scope>
    <source>
        <strain evidence="3">cv. XS01</strain>
    </source>
</reference>
<name>A0A2Z7B897_9LAMI</name>
<organism evidence="2 3">
    <name type="scientific">Dorcoceras hygrometricum</name>
    <dbReference type="NCBI Taxonomy" id="472368"/>
    <lineage>
        <taxon>Eukaryota</taxon>
        <taxon>Viridiplantae</taxon>
        <taxon>Streptophyta</taxon>
        <taxon>Embryophyta</taxon>
        <taxon>Tracheophyta</taxon>
        <taxon>Spermatophyta</taxon>
        <taxon>Magnoliopsida</taxon>
        <taxon>eudicotyledons</taxon>
        <taxon>Gunneridae</taxon>
        <taxon>Pentapetalae</taxon>
        <taxon>asterids</taxon>
        <taxon>lamiids</taxon>
        <taxon>Lamiales</taxon>
        <taxon>Gesneriaceae</taxon>
        <taxon>Didymocarpoideae</taxon>
        <taxon>Trichosporeae</taxon>
        <taxon>Loxocarpinae</taxon>
        <taxon>Dorcoceras</taxon>
    </lineage>
</organism>
<evidence type="ECO:0000313" key="2">
    <source>
        <dbReference type="EMBL" id="KZV30733.1"/>
    </source>
</evidence>
<feature type="compositionally biased region" description="Basic and acidic residues" evidence="1">
    <location>
        <begin position="116"/>
        <end position="126"/>
    </location>
</feature>
<evidence type="ECO:0000313" key="3">
    <source>
        <dbReference type="Proteomes" id="UP000250235"/>
    </source>
</evidence>
<sequence>MFSCLNSLNKLYLCDTYSDEHNVGREDYSSCSTMENRDASPSAGKREKWSKNYAAAGNRRLVNLPARSIKRKRGSSSGNNTVKEKPIVNQPRRTRARLGNKPAKISENELDEGALSDEKRTSDKNDMNFGIPETFKDRGKSGYRYPRRTRAQIRNKPVKIGENEFDLDGSPDEPAIKNNFEVNEARHEHSDRVDKLFPDIKMEVSTEESEVPERGQPDQPTIAECSGSETQCNNQVADTLDPVQAMLLNMLPILSTQKTDAPKTDSTKTDTPAIVEEVKFKGADQTQYEEKLPSDADTKPVTKKKVSYKDAANQLLKDW</sequence>
<dbReference type="GO" id="GO:0016874">
    <property type="term" value="F:ligase activity"/>
    <property type="evidence" value="ECO:0007669"/>
    <property type="project" value="UniProtKB-KW"/>
</dbReference>
<evidence type="ECO:0000256" key="1">
    <source>
        <dbReference type="SAM" id="MobiDB-lite"/>
    </source>
</evidence>
<keyword evidence="2" id="KW-0436">Ligase</keyword>
<feature type="region of interest" description="Disordered" evidence="1">
    <location>
        <begin position="281"/>
        <end position="306"/>
    </location>
</feature>
<dbReference type="EMBL" id="KV007881">
    <property type="protein sequence ID" value="KZV30733.1"/>
    <property type="molecule type" value="Genomic_DNA"/>
</dbReference>
<feature type="region of interest" description="Disordered" evidence="1">
    <location>
        <begin position="26"/>
        <end position="48"/>
    </location>
</feature>
<gene>
    <name evidence="2" type="ORF">F511_37538</name>
</gene>